<keyword evidence="12" id="KW-0564">Palmitate</keyword>
<evidence type="ECO:0000256" key="14">
    <source>
        <dbReference type="ARBA" id="ARBA00023288"/>
    </source>
</evidence>
<keyword evidence="15" id="KW-1133">Transmembrane helix</keyword>
<keyword evidence="8" id="KW-0625">Polysaccharide transport</keyword>
<protein>
    <submittedName>
        <fullName evidence="18">Polysaccharide biosynthesis/export family protein</fullName>
    </submittedName>
</protein>
<keyword evidence="3" id="KW-0813">Transport</keyword>
<dbReference type="PROSITE" id="PS51257">
    <property type="entry name" value="PROKAR_LIPOPROTEIN"/>
    <property type="match status" value="1"/>
</dbReference>
<proteinExistence type="inferred from homology"/>
<dbReference type="PANTHER" id="PTHR33619:SF3">
    <property type="entry name" value="POLYSACCHARIDE EXPORT PROTEIN GFCE-RELATED"/>
    <property type="match status" value="1"/>
</dbReference>
<evidence type="ECO:0000313" key="18">
    <source>
        <dbReference type="EMBL" id="MBC5622732.1"/>
    </source>
</evidence>
<evidence type="ECO:0000256" key="8">
    <source>
        <dbReference type="ARBA" id="ARBA00023047"/>
    </source>
</evidence>
<evidence type="ECO:0000259" key="16">
    <source>
        <dbReference type="Pfam" id="PF02563"/>
    </source>
</evidence>
<name>A0ABR7D478_9BACT</name>
<dbReference type="InterPro" id="IPR003715">
    <property type="entry name" value="Poly_export_N"/>
</dbReference>
<feature type="transmembrane region" description="Helical" evidence="15">
    <location>
        <begin position="237"/>
        <end position="256"/>
    </location>
</feature>
<evidence type="ECO:0000313" key="19">
    <source>
        <dbReference type="Proteomes" id="UP000646484"/>
    </source>
</evidence>
<evidence type="ECO:0000256" key="5">
    <source>
        <dbReference type="ARBA" id="ARBA00022597"/>
    </source>
</evidence>
<dbReference type="RefSeq" id="WP_099289791.1">
    <property type="nucleotide sequence ID" value="NZ_JACOOH010000007.1"/>
</dbReference>
<dbReference type="Pfam" id="PF22461">
    <property type="entry name" value="SLBB_2"/>
    <property type="match status" value="1"/>
</dbReference>
<comment type="subcellular location">
    <subcellularLocation>
        <location evidence="1">Cell outer membrane</location>
        <topology evidence="1">Multi-pass membrane protein</topology>
    </subcellularLocation>
</comment>
<keyword evidence="6 15" id="KW-0812">Transmembrane</keyword>
<dbReference type="EMBL" id="JACOOH010000007">
    <property type="protein sequence ID" value="MBC5622732.1"/>
    <property type="molecule type" value="Genomic_DNA"/>
</dbReference>
<keyword evidence="7" id="KW-0732">Signal</keyword>
<evidence type="ECO:0000256" key="10">
    <source>
        <dbReference type="ARBA" id="ARBA00023114"/>
    </source>
</evidence>
<evidence type="ECO:0000256" key="3">
    <source>
        <dbReference type="ARBA" id="ARBA00022448"/>
    </source>
</evidence>
<evidence type="ECO:0000259" key="17">
    <source>
        <dbReference type="Pfam" id="PF22461"/>
    </source>
</evidence>
<keyword evidence="9" id="KW-0406">Ion transport</keyword>
<evidence type="ECO:0000256" key="11">
    <source>
        <dbReference type="ARBA" id="ARBA00023136"/>
    </source>
</evidence>
<dbReference type="Pfam" id="PF02563">
    <property type="entry name" value="Poly_export"/>
    <property type="match status" value="1"/>
</dbReference>
<evidence type="ECO:0000256" key="7">
    <source>
        <dbReference type="ARBA" id="ARBA00022729"/>
    </source>
</evidence>
<feature type="domain" description="SLBB" evidence="17">
    <location>
        <begin position="143"/>
        <end position="222"/>
    </location>
</feature>
<dbReference type="Proteomes" id="UP000646484">
    <property type="component" value="Unassembled WGS sequence"/>
</dbReference>
<dbReference type="InterPro" id="IPR054765">
    <property type="entry name" value="SLBB_dom"/>
</dbReference>
<evidence type="ECO:0000256" key="2">
    <source>
        <dbReference type="ARBA" id="ARBA00009450"/>
    </source>
</evidence>
<dbReference type="InterPro" id="IPR049712">
    <property type="entry name" value="Poly_export"/>
</dbReference>
<dbReference type="Gene3D" id="3.10.560.10">
    <property type="entry name" value="Outer membrane lipoprotein wza domain like"/>
    <property type="match status" value="1"/>
</dbReference>
<keyword evidence="14" id="KW-0449">Lipoprotein</keyword>
<keyword evidence="13" id="KW-0998">Cell outer membrane</keyword>
<comment type="caution">
    <text evidence="18">The sequence shown here is derived from an EMBL/GenBank/DDBJ whole genome shotgun (WGS) entry which is preliminary data.</text>
</comment>
<organism evidence="18 19">
    <name type="scientific">Butyricimonas hominis</name>
    <dbReference type="NCBI Taxonomy" id="2763032"/>
    <lineage>
        <taxon>Bacteria</taxon>
        <taxon>Pseudomonadati</taxon>
        <taxon>Bacteroidota</taxon>
        <taxon>Bacteroidia</taxon>
        <taxon>Bacteroidales</taxon>
        <taxon>Odoribacteraceae</taxon>
        <taxon>Butyricimonas</taxon>
    </lineage>
</organism>
<evidence type="ECO:0000256" key="13">
    <source>
        <dbReference type="ARBA" id="ARBA00023237"/>
    </source>
</evidence>
<keyword evidence="5" id="KW-0762">Sugar transport</keyword>
<comment type="similarity">
    <text evidence="2">Belongs to the BexD/CtrA/VexA family.</text>
</comment>
<evidence type="ECO:0000256" key="15">
    <source>
        <dbReference type="SAM" id="Phobius"/>
    </source>
</evidence>
<keyword evidence="10" id="KW-0626">Porin</keyword>
<feature type="domain" description="Polysaccharide export protein N-terminal" evidence="16">
    <location>
        <begin position="44"/>
        <end position="139"/>
    </location>
</feature>
<keyword evidence="19" id="KW-1185">Reference proteome</keyword>
<keyword evidence="4" id="KW-1134">Transmembrane beta strand</keyword>
<evidence type="ECO:0000256" key="6">
    <source>
        <dbReference type="ARBA" id="ARBA00022692"/>
    </source>
</evidence>
<evidence type="ECO:0000256" key="1">
    <source>
        <dbReference type="ARBA" id="ARBA00004571"/>
    </source>
</evidence>
<evidence type="ECO:0000256" key="12">
    <source>
        <dbReference type="ARBA" id="ARBA00023139"/>
    </source>
</evidence>
<evidence type="ECO:0000256" key="9">
    <source>
        <dbReference type="ARBA" id="ARBA00023065"/>
    </source>
</evidence>
<dbReference type="PANTHER" id="PTHR33619">
    <property type="entry name" value="POLYSACCHARIDE EXPORT PROTEIN GFCE-RELATED"/>
    <property type="match status" value="1"/>
</dbReference>
<accession>A0ABR7D478</accession>
<sequence>MYTWGRIILFLFGGMLLFSCGSRKKVVYLQDVEVNKRIKAECEYKTVIHTDDLLSIIVSCDDLESALPFNTPMIGLGREVNTTTTQQIPRGYLVDKNGEIDFPVLGKIKVEGISRNDLAELLKEKLSVYLKNPIVTIQFQNFKVTILGEVKNPGSYKVASERVSILDALGMAGDLGINGKRKNVLVMREQGDEKIFTRVDLTSSEFIDSPFFYLQQNDVVYVEPNKGRIAGGSVSAFLPYILSSMSTIVALITLIVK</sequence>
<evidence type="ECO:0000256" key="4">
    <source>
        <dbReference type="ARBA" id="ARBA00022452"/>
    </source>
</evidence>
<reference evidence="18 19" key="1">
    <citation type="submission" date="2020-08" db="EMBL/GenBank/DDBJ databases">
        <title>Genome public.</title>
        <authorList>
            <person name="Liu C."/>
            <person name="Sun Q."/>
        </authorList>
    </citation>
    <scope>NUCLEOTIDE SEQUENCE [LARGE SCALE GENOMIC DNA]</scope>
    <source>
        <strain evidence="18 19">NSJ-56</strain>
    </source>
</reference>
<gene>
    <name evidence="18" type="ORF">H8S64_16690</name>
</gene>
<keyword evidence="11 15" id="KW-0472">Membrane</keyword>